<dbReference type="Proteomes" id="UP000541136">
    <property type="component" value="Unassembled WGS sequence"/>
</dbReference>
<name>A0A7W9WLT8_CASDE</name>
<feature type="signal peptide" evidence="1">
    <location>
        <begin position="1"/>
        <end position="25"/>
    </location>
</feature>
<dbReference type="AlphaFoldDB" id="A0A7W9WLT8"/>
<evidence type="ECO:0000313" key="3">
    <source>
        <dbReference type="Proteomes" id="UP000541136"/>
    </source>
</evidence>
<gene>
    <name evidence="2" type="ORF">HNR28_001626</name>
</gene>
<feature type="chain" id="PRO_5030878842" description="Copper uptake system-associated protein" evidence="1">
    <location>
        <begin position="26"/>
        <end position="141"/>
    </location>
</feature>
<accession>A0A7W9WLT8</accession>
<evidence type="ECO:0000313" key="2">
    <source>
        <dbReference type="EMBL" id="MBB6083587.1"/>
    </source>
</evidence>
<dbReference type="EMBL" id="JACHIB010000008">
    <property type="protein sequence ID" value="MBB6083587.1"/>
    <property type="molecule type" value="Genomic_DNA"/>
</dbReference>
<evidence type="ECO:0000256" key="1">
    <source>
        <dbReference type="SAM" id="SignalP"/>
    </source>
</evidence>
<proteinExistence type="predicted"/>
<evidence type="ECO:0008006" key="4">
    <source>
        <dbReference type="Google" id="ProtNLM"/>
    </source>
</evidence>
<comment type="caution">
    <text evidence="2">The sequence shown here is derived from an EMBL/GenBank/DDBJ whole genome shotgun (WGS) entry which is preliminary data.</text>
</comment>
<reference evidence="2 3" key="1">
    <citation type="submission" date="2020-08" db="EMBL/GenBank/DDBJ databases">
        <title>Genomic Encyclopedia of Type Strains, Phase IV (KMG-IV): sequencing the most valuable type-strain genomes for metagenomic binning, comparative biology and taxonomic classification.</title>
        <authorList>
            <person name="Goeker M."/>
        </authorList>
    </citation>
    <scope>NUCLEOTIDE SEQUENCE [LARGE SCALE GENOMIC DNA]</scope>
    <source>
        <strain evidence="2 3">DSM 12141</strain>
    </source>
</reference>
<keyword evidence="1" id="KW-0732">Signal</keyword>
<organism evidence="2 3">
    <name type="scientific">Castellaniella defragrans</name>
    <name type="common">Alcaligenes defragrans</name>
    <dbReference type="NCBI Taxonomy" id="75697"/>
    <lineage>
        <taxon>Bacteria</taxon>
        <taxon>Pseudomonadati</taxon>
        <taxon>Pseudomonadota</taxon>
        <taxon>Betaproteobacteria</taxon>
        <taxon>Burkholderiales</taxon>
        <taxon>Alcaligenaceae</taxon>
        <taxon>Castellaniella</taxon>
    </lineage>
</organism>
<protein>
    <recommendedName>
        <fullName evidence="4">Copper uptake system-associated protein</fullName>
    </recommendedName>
</protein>
<dbReference type="RefSeq" id="WP_151024043.1">
    <property type="nucleotide sequence ID" value="NZ_JACHIB010000008.1"/>
</dbReference>
<sequence length="141" mass="15238">MSIAARLKLVSIIGLLTILPTIAMAADTPDQAAVRKLLMDTYDTPQSHLVVDPVVVGSNRALAGWTQGERGGVALFTWEPDGWRLSLCGNDLISQPDSLVLTGMAQSDAQILSKAFTAAARETPPERRALFRTFGETIRMN</sequence>
<dbReference type="NCBIfam" id="NF033672">
    <property type="entry name" value="mbn_chaper_assoc"/>
    <property type="match status" value="1"/>
</dbReference>